<keyword evidence="1" id="KW-1003">Cell membrane</keyword>
<dbReference type="PANTHER" id="PTHR43649">
    <property type="entry name" value="ARABINOSE-BINDING PROTEIN-RELATED"/>
    <property type="match status" value="1"/>
</dbReference>
<keyword evidence="4" id="KW-0564">Palmitate</keyword>
<evidence type="ECO:0000256" key="5">
    <source>
        <dbReference type="ARBA" id="ARBA00023288"/>
    </source>
</evidence>
<dbReference type="InterPro" id="IPR050490">
    <property type="entry name" value="Bact_solute-bd_prot1"/>
</dbReference>
<evidence type="ECO:0000313" key="8">
    <source>
        <dbReference type="Proteomes" id="UP000289794"/>
    </source>
</evidence>
<evidence type="ECO:0000256" key="3">
    <source>
        <dbReference type="ARBA" id="ARBA00023136"/>
    </source>
</evidence>
<organism evidence="7 8">
    <name type="scientific">Blautia producta</name>
    <dbReference type="NCBI Taxonomy" id="33035"/>
    <lineage>
        <taxon>Bacteria</taxon>
        <taxon>Bacillati</taxon>
        <taxon>Bacillota</taxon>
        <taxon>Clostridia</taxon>
        <taxon>Lachnospirales</taxon>
        <taxon>Lachnospiraceae</taxon>
        <taxon>Blautia</taxon>
    </lineage>
</organism>
<evidence type="ECO:0000256" key="1">
    <source>
        <dbReference type="ARBA" id="ARBA00022475"/>
    </source>
</evidence>
<dbReference type="EMBL" id="CP035945">
    <property type="protein sequence ID" value="QBE97257.1"/>
    <property type="molecule type" value="Genomic_DNA"/>
</dbReference>
<evidence type="ECO:0000256" key="2">
    <source>
        <dbReference type="ARBA" id="ARBA00022729"/>
    </source>
</evidence>
<evidence type="ECO:0000313" key="7">
    <source>
        <dbReference type="EMBL" id="QBE97257.1"/>
    </source>
</evidence>
<name>A0A4P6M1Q7_9FIRM</name>
<evidence type="ECO:0000256" key="6">
    <source>
        <dbReference type="SAM" id="MobiDB-lite"/>
    </source>
</evidence>
<dbReference type="Pfam" id="PF13416">
    <property type="entry name" value="SBP_bac_8"/>
    <property type="match status" value="1"/>
</dbReference>
<accession>A0A4P6M1Q7</accession>
<keyword evidence="5" id="KW-0449">Lipoprotein</keyword>
<keyword evidence="2" id="KW-0732">Signal</keyword>
<proteinExistence type="predicted"/>
<dbReference type="Proteomes" id="UP000289794">
    <property type="component" value="Chromosome"/>
</dbReference>
<dbReference type="InterPro" id="IPR006059">
    <property type="entry name" value="SBP"/>
</dbReference>
<dbReference type="PROSITE" id="PS51257">
    <property type="entry name" value="PROKAR_LIPOPROTEIN"/>
    <property type="match status" value="1"/>
</dbReference>
<sequence>MKRKNIIRILSLAAVVALLGCGCGNSKGGSQDAEDSEGAVSKKQTSKEGEEVKIPIIITTGANDAMDIQMKQVIEDFNEEYKGKYYMDVEYLAGAADDYRSKLKMLNASDSLPALIEVGAEPAFYDMLVENGRLVDVAPYLEADSEWKGQLMPQGIETFTRDDGKMYKIPPSGLQVCGMYYNKELFEKAGIETFPETWDDFWKACEQLKAAGIPALSLHTTETAWCPMLLATSYMGSTEEGQKFMSQQFPENFDDQEFKKSVEILKKEFEYTTSDAVGGTYALAANNFFSENTAMIANGPWMMSSLTDPDYATEGFADKVGYAKYPGDVMVGSIEQSGWCVTTDYGEDVIQGALAFMKYYTKPVYSTKRAVEVGELSSVVEFPQEEYEKLIPPMKDCVDASSDVETVLPSYQTKWDPVSQNDVFGREIPNLVSGSITVDEFIQLMNEGAAQYKQDLE</sequence>
<dbReference type="Gene3D" id="3.40.190.10">
    <property type="entry name" value="Periplasmic binding protein-like II"/>
    <property type="match status" value="2"/>
</dbReference>
<protein>
    <submittedName>
        <fullName evidence="7">Multiple sugar-binding protein</fullName>
    </submittedName>
</protein>
<evidence type="ECO:0000256" key="4">
    <source>
        <dbReference type="ARBA" id="ARBA00023139"/>
    </source>
</evidence>
<gene>
    <name evidence="7" type="primary">msmE_20</name>
    <name evidence="7" type="ORF">PMF13cell1_02813</name>
</gene>
<dbReference type="AlphaFoldDB" id="A0A4P6M1Q7"/>
<dbReference type="KEGG" id="bpro:PMF13cell1_02813"/>
<dbReference type="PANTHER" id="PTHR43649:SF33">
    <property type="entry name" value="POLYGALACTURONAN_RHAMNOGALACTURONAN-BINDING PROTEIN YTCQ"/>
    <property type="match status" value="1"/>
</dbReference>
<dbReference type="RefSeq" id="WP_130181097.1">
    <property type="nucleotide sequence ID" value="NZ_CP035945.1"/>
</dbReference>
<dbReference type="SUPFAM" id="SSF53850">
    <property type="entry name" value="Periplasmic binding protein-like II"/>
    <property type="match status" value="1"/>
</dbReference>
<keyword evidence="3" id="KW-0472">Membrane</keyword>
<reference evidence="7 8" key="1">
    <citation type="submission" date="2019-01" db="EMBL/GenBank/DDBJ databases">
        <title>PMF-metabolizing Aryl O-demethylase.</title>
        <authorList>
            <person name="Kim M."/>
        </authorList>
    </citation>
    <scope>NUCLEOTIDE SEQUENCE [LARGE SCALE GENOMIC DNA]</scope>
    <source>
        <strain evidence="7 8">PMF1</strain>
    </source>
</reference>
<feature type="region of interest" description="Disordered" evidence="6">
    <location>
        <begin position="28"/>
        <end position="47"/>
    </location>
</feature>